<evidence type="ECO:0000256" key="4">
    <source>
        <dbReference type="ARBA" id="ARBA00022519"/>
    </source>
</evidence>
<dbReference type="InterPro" id="IPR001460">
    <property type="entry name" value="PCN-bd_Tpept"/>
</dbReference>
<evidence type="ECO:0000259" key="14">
    <source>
        <dbReference type="Pfam" id="PF00905"/>
    </source>
</evidence>
<evidence type="ECO:0000256" key="1">
    <source>
        <dbReference type="ARBA" id="ARBA00004167"/>
    </source>
</evidence>
<dbReference type="SUPFAM" id="SSF56519">
    <property type="entry name" value="Penicillin binding protein dimerisation domain"/>
    <property type="match status" value="1"/>
</dbReference>
<dbReference type="Pfam" id="PF00905">
    <property type="entry name" value="Transpeptidase"/>
    <property type="match status" value="1"/>
</dbReference>
<dbReference type="PANTHER" id="PTHR30627">
    <property type="entry name" value="PEPTIDOGLYCAN D,D-TRANSPEPTIDASE"/>
    <property type="match status" value="1"/>
</dbReference>
<dbReference type="GO" id="GO:0005886">
    <property type="term" value="C:plasma membrane"/>
    <property type="evidence" value="ECO:0007669"/>
    <property type="project" value="UniProtKB-SubCell"/>
</dbReference>
<sequence>MRLRHFSFFFEHSRDVRDNRLNDYSHRYLIDDPLAPHATHALRPRERSFERRTLLILLLFFFLSFSVIIFRMVYLQLFAGDHFRALAEGNRIRVQTLQASRGVMYDRRGTLLVNNVPDFRIEVVPGDLLRDPRALNQLQTMLQVTFPSALLEIEASLTDFSPHSFAPKIIVDHIPYDTALDLMLATKDLPGVHIVTSSSRAYLGTPSLAHVIGYTGKISKEELASPEYSGYEFIDSLGKTGLEFSYEEVLRGMPGKKFVEVDALGKEKVVLAEKVSKQGNNLVLSLDADMQQFITERVNVWLSEKKLDAASVVILEPKSGKILSLVSVPYYDNNAFHRGAPQEVLQATLADERRPLLFRALQGTYPSGSTFKPFVAAAALAENIITPSTSISSTGGIRIGVWFFPDWKAGGHGSTNVTKALAESVNTFFYMIGGGYEDFTGLGVERITHYARLFGLGDVTGVDIPGESKGFLPTKVWKEATYGERWYVGDTYHYAIGQGDILVTPLQMAFAYAALVNGGTLYRPSIVDRIVDAERKDIEVFEPFVIRSHFIQPELIAVVKSGLRQAVLSGSARSLQSLPVESGGKTGTAQFGNADKTHAWFIGFAPYDDPQLVVSILVEAGGQGNDTALPIAKEILTWYFAR</sequence>
<dbReference type="InterPro" id="IPR005311">
    <property type="entry name" value="PBP_dimer"/>
</dbReference>
<protein>
    <submittedName>
        <fullName evidence="16">Penicillin-binding protein 2</fullName>
    </submittedName>
</protein>
<evidence type="ECO:0000256" key="8">
    <source>
        <dbReference type="ARBA" id="ARBA00022960"/>
    </source>
</evidence>
<keyword evidence="6 13" id="KW-0812">Transmembrane</keyword>
<reference evidence="16 17" key="1">
    <citation type="journal article" date="2016" name="Nat. Commun.">
        <title>Thousands of microbial genomes shed light on interconnected biogeochemical processes in an aquifer system.</title>
        <authorList>
            <person name="Anantharaman K."/>
            <person name="Brown C.T."/>
            <person name="Hug L.A."/>
            <person name="Sharon I."/>
            <person name="Castelle C.J."/>
            <person name="Probst A.J."/>
            <person name="Thomas B.C."/>
            <person name="Singh A."/>
            <person name="Wilkins M.J."/>
            <person name="Karaoz U."/>
            <person name="Brodie E.L."/>
            <person name="Williams K.H."/>
            <person name="Hubbard S.S."/>
            <person name="Banfield J.F."/>
        </authorList>
    </citation>
    <scope>NUCLEOTIDE SEQUENCE [LARGE SCALE GENOMIC DNA]</scope>
</reference>
<evidence type="ECO:0000256" key="11">
    <source>
        <dbReference type="ARBA" id="ARBA00023136"/>
    </source>
</evidence>
<evidence type="ECO:0000256" key="3">
    <source>
        <dbReference type="ARBA" id="ARBA00022475"/>
    </source>
</evidence>
<evidence type="ECO:0000259" key="15">
    <source>
        <dbReference type="Pfam" id="PF03717"/>
    </source>
</evidence>
<dbReference type="Gene3D" id="3.40.710.10">
    <property type="entry name" value="DD-peptidase/beta-lactamase superfamily"/>
    <property type="match status" value="1"/>
</dbReference>
<dbReference type="InterPro" id="IPR017790">
    <property type="entry name" value="Penicillin-binding_protein_2"/>
</dbReference>
<dbReference type="GO" id="GO:0071555">
    <property type="term" value="P:cell wall organization"/>
    <property type="evidence" value="ECO:0007669"/>
    <property type="project" value="UniProtKB-KW"/>
</dbReference>
<accession>A0A1G2AQ31</accession>
<gene>
    <name evidence="16" type="ORF">A3B74_03905</name>
</gene>
<keyword evidence="9" id="KW-0573">Peptidoglycan synthesis</keyword>
<evidence type="ECO:0000256" key="10">
    <source>
        <dbReference type="ARBA" id="ARBA00022989"/>
    </source>
</evidence>
<dbReference type="GO" id="GO:0009002">
    <property type="term" value="F:serine-type D-Ala-D-Ala carboxypeptidase activity"/>
    <property type="evidence" value="ECO:0007669"/>
    <property type="project" value="InterPro"/>
</dbReference>
<evidence type="ECO:0000313" key="16">
    <source>
        <dbReference type="EMBL" id="OGY79003.1"/>
    </source>
</evidence>
<dbReference type="STRING" id="1798540.A3B74_03905"/>
<dbReference type="InterPro" id="IPR036138">
    <property type="entry name" value="PBP_dimer_sf"/>
</dbReference>
<dbReference type="GO" id="GO:0009252">
    <property type="term" value="P:peptidoglycan biosynthetic process"/>
    <property type="evidence" value="ECO:0007669"/>
    <property type="project" value="UniProtKB-KW"/>
</dbReference>
<dbReference type="GO" id="GO:0006508">
    <property type="term" value="P:proteolysis"/>
    <property type="evidence" value="ECO:0007669"/>
    <property type="project" value="UniProtKB-KW"/>
</dbReference>
<dbReference type="Pfam" id="PF03717">
    <property type="entry name" value="PBP_dimer"/>
    <property type="match status" value="1"/>
</dbReference>
<evidence type="ECO:0000256" key="5">
    <source>
        <dbReference type="ARBA" id="ARBA00022670"/>
    </source>
</evidence>
<dbReference type="PANTHER" id="PTHR30627:SF2">
    <property type="entry name" value="PEPTIDOGLYCAN D,D-TRANSPEPTIDASE MRDA"/>
    <property type="match status" value="1"/>
</dbReference>
<name>A0A1G2AQ31_9BACT</name>
<evidence type="ECO:0000256" key="13">
    <source>
        <dbReference type="SAM" id="Phobius"/>
    </source>
</evidence>
<keyword evidence="8" id="KW-0133">Cell shape</keyword>
<evidence type="ECO:0000256" key="7">
    <source>
        <dbReference type="ARBA" id="ARBA00022801"/>
    </source>
</evidence>
<dbReference type="InterPro" id="IPR050515">
    <property type="entry name" value="Beta-lactam/transpept"/>
</dbReference>
<evidence type="ECO:0000313" key="17">
    <source>
        <dbReference type="Proteomes" id="UP000177165"/>
    </source>
</evidence>
<evidence type="ECO:0000256" key="12">
    <source>
        <dbReference type="ARBA" id="ARBA00023316"/>
    </source>
</evidence>
<evidence type="ECO:0000256" key="9">
    <source>
        <dbReference type="ARBA" id="ARBA00022984"/>
    </source>
</evidence>
<evidence type="ECO:0000256" key="6">
    <source>
        <dbReference type="ARBA" id="ARBA00022692"/>
    </source>
</evidence>
<dbReference type="GO" id="GO:0008360">
    <property type="term" value="P:regulation of cell shape"/>
    <property type="evidence" value="ECO:0007669"/>
    <property type="project" value="UniProtKB-KW"/>
</dbReference>
<keyword evidence="7" id="KW-0378">Hydrolase</keyword>
<comment type="subcellular location">
    <subcellularLocation>
        <location evidence="2">Cell membrane</location>
    </subcellularLocation>
    <subcellularLocation>
        <location evidence="1">Membrane</location>
        <topology evidence="1">Single-pass membrane protein</topology>
    </subcellularLocation>
</comment>
<keyword evidence="4" id="KW-0997">Cell inner membrane</keyword>
<proteinExistence type="predicted"/>
<organism evidence="16 17">
    <name type="scientific">Candidatus Kerfeldbacteria bacterium RIFCSPHIGHO2_02_FULL_42_14</name>
    <dbReference type="NCBI Taxonomy" id="1798540"/>
    <lineage>
        <taxon>Bacteria</taxon>
        <taxon>Candidatus Kerfeldiibacteriota</taxon>
    </lineage>
</organism>
<evidence type="ECO:0000256" key="2">
    <source>
        <dbReference type="ARBA" id="ARBA00004236"/>
    </source>
</evidence>
<keyword evidence="5" id="KW-0645">Protease</keyword>
<dbReference type="EMBL" id="MHKB01000011">
    <property type="protein sequence ID" value="OGY79003.1"/>
    <property type="molecule type" value="Genomic_DNA"/>
</dbReference>
<keyword evidence="10 13" id="KW-1133">Transmembrane helix</keyword>
<dbReference type="NCBIfam" id="TIGR03423">
    <property type="entry name" value="pbp2_mrdA"/>
    <property type="match status" value="1"/>
</dbReference>
<dbReference type="SUPFAM" id="SSF56601">
    <property type="entry name" value="beta-lactamase/transpeptidase-like"/>
    <property type="match status" value="1"/>
</dbReference>
<feature type="domain" description="Penicillin-binding protein dimerisation" evidence="15">
    <location>
        <begin position="97"/>
        <end position="267"/>
    </location>
</feature>
<dbReference type="Gene3D" id="3.90.1310.10">
    <property type="entry name" value="Penicillin-binding protein 2a (Domain 2)"/>
    <property type="match status" value="1"/>
</dbReference>
<dbReference type="InterPro" id="IPR012338">
    <property type="entry name" value="Beta-lactam/transpept-like"/>
</dbReference>
<feature type="transmembrane region" description="Helical" evidence="13">
    <location>
        <begin position="53"/>
        <end position="74"/>
    </location>
</feature>
<keyword evidence="3" id="KW-1003">Cell membrane</keyword>
<comment type="caution">
    <text evidence="16">The sequence shown here is derived from an EMBL/GenBank/DDBJ whole genome shotgun (WGS) entry which is preliminary data.</text>
</comment>
<dbReference type="AlphaFoldDB" id="A0A1G2AQ31"/>
<keyword evidence="12" id="KW-0961">Cell wall biogenesis/degradation</keyword>
<feature type="domain" description="Penicillin-binding protein transpeptidase" evidence="14">
    <location>
        <begin position="311"/>
        <end position="636"/>
    </location>
</feature>
<dbReference type="GO" id="GO:0071972">
    <property type="term" value="F:peptidoglycan L,D-transpeptidase activity"/>
    <property type="evidence" value="ECO:0007669"/>
    <property type="project" value="TreeGrafter"/>
</dbReference>
<dbReference type="Gene3D" id="3.30.1390.30">
    <property type="entry name" value="Penicillin-binding protein 2a, domain 3"/>
    <property type="match status" value="1"/>
</dbReference>
<keyword evidence="11 13" id="KW-0472">Membrane</keyword>
<dbReference type="Proteomes" id="UP000177165">
    <property type="component" value="Unassembled WGS sequence"/>
</dbReference>
<dbReference type="GO" id="GO:0008658">
    <property type="term" value="F:penicillin binding"/>
    <property type="evidence" value="ECO:0007669"/>
    <property type="project" value="InterPro"/>
</dbReference>